<gene>
    <name evidence="1" type="ORF">CTKZ_03430</name>
</gene>
<keyword evidence="2" id="KW-1185">Reference proteome</keyword>
<dbReference type="EMBL" id="BHYL01000029">
    <property type="protein sequence ID" value="GCD18781.1"/>
    <property type="molecule type" value="Genomic_DNA"/>
</dbReference>
<reference evidence="1 2" key="1">
    <citation type="submission" date="2018-11" db="EMBL/GenBank/DDBJ databases">
        <title>Draft genome sequence of Cellulomonas takizawaensis strain TKZ-21.</title>
        <authorList>
            <person name="Yamamura H."/>
            <person name="Hayashi T."/>
            <person name="Hamada M."/>
            <person name="Serisawa Y."/>
            <person name="Matsuyama K."/>
            <person name="Nakagawa Y."/>
            <person name="Otoguro M."/>
            <person name="Yanagida F."/>
            <person name="Hayakawa M."/>
        </authorList>
    </citation>
    <scope>NUCLEOTIDE SEQUENCE [LARGE SCALE GENOMIC DNA]</scope>
    <source>
        <strain evidence="1 2">TKZ-21</strain>
    </source>
</reference>
<evidence type="ECO:0000313" key="1">
    <source>
        <dbReference type="EMBL" id="GCD18781.1"/>
    </source>
</evidence>
<dbReference type="RefSeq" id="WP_124341336.1">
    <property type="nucleotide sequence ID" value="NZ_BHYL01000029.1"/>
</dbReference>
<name>A0A401UVR7_9CELL</name>
<dbReference type="Proteomes" id="UP000288246">
    <property type="component" value="Unassembled WGS sequence"/>
</dbReference>
<comment type="caution">
    <text evidence="1">The sequence shown here is derived from an EMBL/GenBank/DDBJ whole genome shotgun (WGS) entry which is preliminary data.</text>
</comment>
<accession>A0A401UVR7</accession>
<sequence>MALSRRRRLPAADRALLDLRPGDRVLVEAHLSDGRWAVASRRALHLLEDGKVARVPWSEVDRGSLDPATRVLTVTWVWGGTSRLPFAQDSASVGFTQTFRERVQQSVVHAVPVTVPGGGKVRLALRRDEEGEIFTQVLGDAGVDVDDPVVSAALDVAEAEARDAVGLPR</sequence>
<dbReference type="AlphaFoldDB" id="A0A401UVR7"/>
<organism evidence="1 2">
    <name type="scientific">Cellulomonas algicola</name>
    <dbReference type="NCBI Taxonomy" id="2071633"/>
    <lineage>
        <taxon>Bacteria</taxon>
        <taxon>Bacillati</taxon>
        <taxon>Actinomycetota</taxon>
        <taxon>Actinomycetes</taxon>
        <taxon>Micrococcales</taxon>
        <taxon>Cellulomonadaceae</taxon>
        <taxon>Cellulomonas</taxon>
    </lineage>
</organism>
<protein>
    <submittedName>
        <fullName evidence="1">Uncharacterized protein</fullName>
    </submittedName>
</protein>
<dbReference type="OrthoDB" id="3260805at2"/>
<proteinExistence type="predicted"/>
<evidence type="ECO:0000313" key="2">
    <source>
        <dbReference type="Proteomes" id="UP000288246"/>
    </source>
</evidence>